<evidence type="ECO:0000256" key="1">
    <source>
        <dbReference type="ARBA" id="ARBA00005061"/>
    </source>
</evidence>
<evidence type="ECO:0000256" key="9">
    <source>
        <dbReference type="ARBA" id="ARBA00047890"/>
    </source>
</evidence>
<comment type="similarity">
    <text evidence="7">Belongs to the QueC family.</text>
</comment>
<evidence type="ECO:0000256" key="3">
    <source>
        <dbReference type="ARBA" id="ARBA00022723"/>
    </source>
</evidence>
<dbReference type="InterPro" id="IPR018317">
    <property type="entry name" value="QueC"/>
</dbReference>
<keyword evidence="4" id="KW-0547">Nucleotide-binding</keyword>
<reference evidence="10 11" key="1">
    <citation type="journal article" date="2015" name="Nature">
        <title>rRNA introns, odd ribosomes, and small enigmatic genomes across a large radiation of phyla.</title>
        <authorList>
            <person name="Brown C.T."/>
            <person name="Hug L.A."/>
            <person name="Thomas B.C."/>
            <person name="Sharon I."/>
            <person name="Castelle C.J."/>
            <person name="Singh A."/>
            <person name="Wilkins M.J."/>
            <person name="Williams K.H."/>
            <person name="Banfield J.F."/>
        </authorList>
    </citation>
    <scope>NUCLEOTIDE SEQUENCE [LARGE SCALE GENOMIC DNA]</scope>
</reference>
<dbReference type="AlphaFoldDB" id="A0A0G1JYJ7"/>
<evidence type="ECO:0000256" key="2">
    <source>
        <dbReference type="ARBA" id="ARBA00022598"/>
    </source>
</evidence>
<evidence type="ECO:0000256" key="7">
    <source>
        <dbReference type="ARBA" id="ARBA00037993"/>
    </source>
</evidence>
<dbReference type="EMBL" id="LCIE01000014">
    <property type="protein sequence ID" value="KKT48977.1"/>
    <property type="molecule type" value="Genomic_DNA"/>
</dbReference>
<evidence type="ECO:0000313" key="10">
    <source>
        <dbReference type="EMBL" id="KKT48977.1"/>
    </source>
</evidence>
<proteinExistence type="inferred from homology"/>
<dbReference type="GO" id="GO:0046872">
    <property type="term" value="F:metal ion binding"/>
    <property type="evidence" value="ECO:0007669"/>
    <property type="project" value="UniProtKB-KW"/>
</dbReference>
<dbReference type="GO" id="GO:0005524">
    <property type="term" value="F:ATP binding"/>
    <property type="evidence" value="ECO:0007669"/>
    <property type="project" value="UniProtKB-KW"/>
</dbReference>
<dbReference type="GO" id="GO:0016874">
    <property type="term" value="F:ligase activity"/>
    <property type="evidence" value="ECO:0007669"/>
    <property type="project" value="UniProtKB-KW"/>
</dbReference>
<protein>
    <recommendedName>
        <fullName evidence="8">7-cyano-7-deazaguanine synthase</fullName>
        <ecNumber evidence="8">6.3.4.20</ecNumber>
    </recommendedName>
</protein>
<dbReference type="Pfam" id="PF06508">
    <property type="entry name" value="QueC"/>
    <property type="match status" value="1"/>
</dbReference>
<keyword evidence="2" id="KW-0436">Ligase</keyword>
<organism evidence="10 11">
    <name type="scientific">Candidatus Collierbacteria bacterium GW2011_GWC2_44_18</name>
    <dbReference type="NCBI Taxonomy" id="1618392"/>
    <lineage>
        <taxon>Bacteria</taxon>
        <taxon>Candidatus Collieribacteriota</taxon>
    </lineage>
</organism>
<dbReference type="PANTHER" id="PTHR42914">
    <property type="entry name" value="7-CYANO-7-DEAZAGUANINE SYNTHASE"/>
    <property type="match status" value="1"/>
</dbReference>
<evidence type="ECO:0000313" key="11">
    <source>
        <dbReference type="Proteomes" id="UP000034172"/>
    </source>
</evidence>
<evidence type="ECO:0000256" key="4">
    <source>
        <dbReference type="ARBA" id="ARBA00022741"/>
    </source>
</evidence>
<comment type="caution">
    <text evidence="10">The sequence shown here is derived from an EMBL/GenBank/DDBJ whole genome shotgun (WGS) entry which is preliminary data.</text>
</comment>
<dbReference type="Proteomes" id="UP000034172">
    <property type="component" value="Unassembled WGS sequence"/>
</dbReference>
<comment type="catalytic activity">
    <reaction evidence="9">
        <text>7-carboxy-7-carbaguanine + NH4(+) + 2 ATP = 7-cyano-7-carbaguanine + 2 AMP + 2 diphosphate + 2 H(+)</text>
        <dbReference type="Rhea" id="RHEA:27982"/>
        <dbReference type="ChEBI" id="CHEBI:15378"/>
        <dbReference type="ChEBI" id="CHEBI:28938"/>
        <dbReference type="ChEBI" id="CHEBI:30616"/>
        <dbReference type="ChEBI" id="CHEBI:33019"/>
        <dbReference type="ChEBI" id="CHEBI:45075"/>
        <dbReference type="ChEBI" id="CHEBI:61036"/>
        <dbReference type="ChEBI" id="CHEBI:456215"/>
        <dbReference type="EC" id="6.3.4.20"/>
    </reaction>
</comment>
<dbReference type="InterPro" id="IPR014729">
    <property type="entry name" value="Rossmann-like_a/b/a_fold"/>
</dbReference>
<sequence>MTPSEQVLEENRGYVSQFPKNKKVVMIVSGGLDSIATSARLMEEFDMEIFPLHIHRGQTNTNAEHNAVKFFTDYFQERYGKDKFHTPQMITVNVPPTEFKKDLLPYTKVKGHPMRDPVMHLLGVEYAVAVSQTSDQPVKTVYCAIVPEDYFPHSSLDGLRANTVSTCINMGDWDWQISSPNIDPFLSTPFGKKEEIAWCMERQIPIGKTISCNEASEKTNHLACGLCKSCFRRHTAFTNLGFEDPTEYYEKPHFEQFL</sequence>
<keyword evidence="6" id="KW-0067">ATP-binding</keyword>
<dbReference type="EC" id="6.3.4.20" evidence="8"/>
<keyword evidence="3" id="KW-0479">Metal-binding</keyword>
<accession>A0A0G1JYJ7</accession>
<dbReference type="SUPFAM" id="SSF52402">
    <property type="entry name" value="Adenine nucleotide alpha hydrolases-like"/>
    <property type="match status" value="1"/>
</dbReference>
<evidence type="ECO:0000256" key="5">
    <source>
        <dbReference type="ARBA" id="ARBA00022833"/>
    </source>
</evidence>
<name>A0A0G1JYJ7_9BACT</name>
<dbReference type="STRING" id="1618392.UW41_C0014G0021"/>
<comment type="pathway">
    <text evidence="1">Purine metabolism; 7-cyano-7-deazaguanine biosynthesis.</text>
</comment>
<gene>
    <name evidence="10" type="ORF">UW41_C0014G0021</name>
</gene>
<dbReference type="PANTHER" id="PTHR42914:SF1">
    <property type="entry name" value="7-CYANO-7-DEAZAGUANINE SYNTHASE"/>
    <property type="match status" value="1"/>
</dbReference>
<evidence type="ECO:0000256" key="8">
    <source>
        <dbReference type="ARBA" id="ARBA00039149"/>
    </source>
</evidence>
<evidence type="ECO:0000256" key="6">
    <source>
        <dbReference type="ARBA" id="ARBA00022840"/>
    </source>
</evidence>
<keyword evidence="5" id="KW-0862">Zinc</keyword>
<dbReference type="Gene3D" id="3.40.50.620">
    <property type="entry name" value="HUPs"/>
    <property type="match status" value="1"/>
</dbReference>